<evidence type="ECO:0000256" key="2">
    <source>
        <dbReference type="SAM" id="Phobius"/>
    </source>
</evidence>
<dbReference type="InterPro" id="IPR000160">
    <property type="entry name" value="GGDEF_dom"/>
</dbReference>
<dbReference type="PROSITE" id="PS50005">
    <property type="entry name" value="TPR"/>
    <property type="match status" value="1"/>
</dbReference>
<reference evidence="4 5" key="1">
    <citation type="journal article" date="2021" name="Sci. Rep.">
        <title>The distribution of antibiotic resistance genes in chicken gut microbiota commensals.</title>
        <authorList>
            <person name="Juricova H."/>
            <person name="Matiasovicova J."/>
            <person name="Kubasova T."/>
            <person name="Cejkova D."/>
            <person name="Rychlik I."/>
        </authorList>
    </citation>
    <scope>NUCLEOTIDE SEQUENCE [LARGE SCALE GENOMIC DNA]</scope>
    <source>
        <strain evidence="4 5">An435</strain>
    </source>
</reference>
<proteinExistence type="predicted"/>
<accession>A0ABS2FE85</accession>
<evidence type="ECO:0000313" key="4">
    <source>
        <dbReference type="EMBL" id="MBM6818622.1"/>
    </source>
</evidence>
<dbReference type="Pfam" id="PF00990">
    <property type="entry name" value="GGDEF"/>
    <property type="match status" value="1"/>
</dbReference>
<dbReference type="RefSeq" id="WP_204571948.1">
    <property type="nucleotide sequence ID" value="NZ_JACJLL010000018.1"/>
</dbReference>
<dbReference type="Proteomes" id="UP000767334">
    <property type="component" value="Unassembled WGS sequence"/>
</dbReference>
<dbReference type="EMBL" id="JACJLL010000018">
    <property type="protein sequence ID" value="MBM6818622.1"/>
    <property type="molecule type" value="Genomic_DNA"/>
</dbReference>
<dbReference type="PANTHER" id="PTHR45138">
    <property type="entry name" value="REGULATORY COMPONENTS OF SENSORY TRANSDUCTION SYSTEM"/>
    <property type="match status" value="1"/>
</dbReference>
<sequence length="673" mass="78455">MKTNHKKIIPISITALILLLITLFLLSNYGNKSLEKNIKINNPNIITCIEEAIKNQTSITENIDQINEYLLDKSHDSEYYFIKGYLNYINSDYEQAIENLNLASENIVYSDSPFVKIYTYILLNESLEIENQYDSLIENCKIALNYISENKNYKNDIDLIWRTISVLLNNEEQINKSISLLNTYLNNTKGLTDESIVRLTGNIGQLYRLVYKYSDAMYNFLDAINLIESNPSIPNGDYYKIKLLTNIGDINFTLNEYENAINYYNKSLSIKLDDKNKDALSKSITIINKCQSYIELEQYETAIQFVNELNELLPYLDYDAKDDIEILMCNIIALANIYQHNFKEAEIQLTKATKLLEQDEFEYSLNKDAFISLAYAKLYKEQKVYDQSLLIYNQVLQESINKGLGLEEDIYQQISEIYKEKQDLNNYAKYNDLFIKQKNYTTQIFKEDYIEYTSNLYESNLLKANSQKYKFNLLIMFFSLIILCIIVLSKTISVKKLRNSNFMDSMTGLNNRKYLDYYISKNKKRLLTKAISVIIIDIDYFKKYNDNYGHIEGDKIIKEVANTLKGSVRKSDITIRYGGEEMVIILSDISPKDTEIIAQKIQTNLKNKKIEHKYSDVSNLLTISIGIYTTKFFGQDIYTLINKADKALYKAKKGGRNRYELLLDEKVDRFCTI</sequence>
<dbReference type="PANTHER" id="PTHR45138:SF9">
    <property type="entry name" value="DIGUANYLATE CYCLASE DGCM-RELATED"/>
    <property type="match status" value="1"/>
</dbReference>
<comment type="caution">
    <text evidence="4">The sequence shown here is derived from an EMBL/GenBank/DDBJ whole genome shotgun (WGS) entry which is preliminary data.</text>
</comment>
<name>A0ABS2FE85_9CLOT</name>
<feature type="transmembrane region" description="Helical" evidence="2">
    <location>
        <begin position="469"/>
        <end position="488"/>
    </location>
</feature>
<gene>
    <name evidence="4" type="ORF">H6A19_04565</name>
</gene>
<keyword evidence="1" id="KW-0802">TPR repeat</keyword>
<feature type="repeat" description="TPR" evidence="1">
    <location>
        <begin position="241"/>
        <end position="274"/>
    </location>
</feature>
<protein>
    <submittedName>
        <fullName evidence="4">Diguanylate cyclase</fullName>
    </submittedName>
</protein>
<dbReference type="SMART" id="SM00267">
    <property type="entry name" value="GGDEF"/>
    <property type="match status" value="1"/>
</dbReference>
<dbReference type="InterPro" id="IPR011990">
    <property type="entry name" value="TPR-like_helical_dom_sf"/>
</dbReference>
<keyword evidence="5" id="KW-1185">Reference proteome</keyword>
<organism evidence="4 5">
    <name type="scientific">Clostridium saudiense</name>
    <dbReference type="NCBI Taxonomy" id="1414720"/>
    <lineage>
        <taxon>Bacteria</taxon>
        <taxon>Bacillati</taxon>
        <taxon>Bacillota</taxon>
        <taxon>Clostridia</taxon>
        <taxon>Eubacteriales</taxon>
        <taxon>Clostridiaceae</taxon>
        <taxon>Clostridium</taxon>
    </lineage>
</organism>
<keyword evidence="2" id="KW-1133">Transmembrane helix</keyword>
<evidence type="ECO:0000256" key="1">
    <source>
        <dbReference type="PROSITE-ProRule" id="PRU00339"/>
    </source>
</evidence>
<dbReference type="InterPro" id="IPR050469">
    <property type="entry name" value="Diguanylate_Cyclase"/>
</dbReference>
<dbReference type="NCBIfam" id="TIGR00254">
    <property type="entry name" value="GGDEF"/>
    <property type="match status" value="1"/>
</dbReference>
<dbReference type="SUPFAM" id="SSF48452">
    <property type="entry name" value="TPR-like"/>
    <property type="match status" value="2"/>
</dbReference>
<dbReference type="CDD" id="cd01949">
    <property type="entry name" value="GGDEF"/>
    <property type="match status" value="1"/>
</dbReference>
<evidence type="ECO:0000259" key="3">
    <source>
        <dbReference type="PROSITE" id="PS50887"/>
    </source>
</evidence>
<dbReference type="InterPro" id="IPR043128">
    <property type="entry name" value="Rev_trsase/Diguanyl_cyclase"/>
</dbReference>
<keyword evidence="2" id="KW-0812">Transmembrane</keyword>
<dbReference type="SUPFAM" id="SSF55073">
    <property type="entry name" value="Nucleotide cyclase"/>
    <property type="match status" value="1"/>
</dbReference>
<dbReference type="Gene3D" id="1.25.40.10">
    <property type="entry name" value="Tetratricopeptide repeat domain"/>
    <property type="match status" value="1"/>
</dbReference>
<dbReference type="PROSITE" id="PS50887">
    <property type="entry name" value="GGDEF"/>
    <property type="match status" value="1"/>
</dbReference>
<dbReference type="Gene3D" id="3.30.70.270">
    <property type="match status" value="1"/>
</dbReference>
<dbReference type="SMART" id="SM00028">
    <property type="entry name" value="TPR"/>
    <property type="match status" value="4"/>
</dbReference>
<dbReference type="InterPro" id="IPR019734">
    <property type="entry name" value="TPR_rpt"/>
</dbReference>
<keyword evidence="2" id="KW-0472">Membrane</keyword>
<evidence type="ECO:0000313" key="5">
    <source>
        <dbReference type="Proteomes" id="UP000767334"/>
    </source>
</evidence>
<dbReference type="InterPro" id="IPR029787">
    <property type="entry name" value="Nucleotide_cyclase"/>
</dbReference>
<feature type="domain" description="GGDEF" evidence="3">
    <location>
        <begin position="529"/>
        <end position="664"/>
    </location>
</feature>